<dbReference type="InterPro" id="IPR021109">
    <property type="entry name" value="Peptidase_aspartic_dom_sf"/>
</dbReference>
<dbReference type="EC" id="3.4.23.-" evidence="2"/>
<reference evidence="3" key="1">
    <citation type="journal article" date="2019" name="Int. J. Syst. Evol. Microbiol.">
        <title>The Global Catalogue of Microorganisms (GCM) 10K type strain sequencing project: providing services to taxonomists for standard genome sequencing and annotation.</title>
        <authorList>
            <consortium name="The Broad Institute Genomics Platform"/>
            <consortium name="The Broad Institute Genome Sequencing Center for Infectious Disease"/>
            <person name="Wu L."/>
            <person name="Ma J."/>
        </authorList>
    </citation>
    <scope>NUCLEOTIDE SEQUENCE [LARGE SCALE GENOMIC DNA]</scope>
    <source>
        <strain evidence="3">KCTC 52644</strain>
    </source>
</reference>
<name>A0ABW5Z669_9FLAO</name>
<accession>A0ABW5Z669</accession>
<sequence>MRTKLTILLFSFFIISCHPVRKAQVATFTQGQVVQKNYTEEIAFDYYHSIIFLTVEIDKKNYSFVFDTGNSLTVLDDDVYSELMSKDNEVYGKTTDVNNDKRATQYISMKNMQLGKVEFDNFGAQVTDLSALSVVLGCRQIDGILGMNFIKKSKWQIDFKNKKIRFSDDLSKLSVGEKAISLNVVDKKQVFMNFELMLNGVSEVYLLDSASNGGIQGSLAAKDKINAKEELKELQTESFSTGAFGTKINKAYYTIMPSFQIDGVGFKNEIVQFVDQKAKFGTAFLDDYLLTIDYDSGMIYLDDPSKKANPVVNQFEISFRANYEDVSLEVGKIWEASIPELTLGTKIIKINNVDVSNFDRAELCAYWEIEANKIQNMDQVTVQINHNGTPKNIELSRKNLLGEI</sequence>
<dbReference type="InterPro" id="IPR034122">
    <property type="entry name" value="Retropepsin-like_bacterial"/>
</dbReference>
<dbReference type="Proteomes" id="UP001597549">
    <property type="component" value="Unassembled WGS sequence"/>
</dbReference>
<dbReference type="PROSITE" id="PS51257">
    <property type="entry name" value="PROKAR_LIPOPROTEIN"/>
    <property type="match status" value="1"/>
</dbReference>
<keyword evidence="1" id="KW-0732">Signal</keyword>
<dbReference type="Gene3D" id="2.40.70.10">
    <property type="entry name" value="Acid Proteases"/>
    <property type="match status" value="1"/>
</dbReference>
<keyword evidence="3" id="KW-1185">Reference proteome</keyword>
<dbReference type="GO" id="GO:0016787">
    <property type="term" value="F:hydrolase activity"/>
    <property type="evidence" value="ECO:0007669"/>
    <property type="project" value="UniProtKB-KW"/>
</dbReference>
<feature type="chain" id="PRO_5045065205" evidence="1">
    <location>
        <begin position="24"/>
        <end position="404"/>
    </location>
</feature>
<feature type="signal peptide" evidence="1">
    <location>
        <begin position="1"/>
        <end position="23"/>
    </location>
</feature>
<keyword evidence="2" id="KW-0378">Hydrolase</keyword>
<dbReference type="EMBL" id="JBHUOL010000012">
    <property type="protein sequence ID" value="MFD2908344.1"/>
    <property type="molecule type" value="Genomic_DNA"/>
</dbReference>
<dbReference type="CDD" id="cd05483">
    <property type="entry name" value="retropepsin_like_bacteria"/>
    <property type="match status" value="1"/>
</dbReference>
<evidence type="ECO:0000256" key="1">
    <source>
        <dbReference type="SAM" id="SignalP"/>
    </source>
</evidence>
<protein>
    <submittedName>
        <fullName evidence="2">Retropepsin-like aspartic protease</fullName>
        <ecNumber evidence="2">3.4.23.-</ecNumber>
    </submittedName>
</protein>
<comment type="caution">
    <text evidence="2">The sequence shown here is derived from an EMBL/GenBank/DDBJ whole genome shotgun (WGS) entry which is preliminary data.</text>
</comment>
<dbReference type="SUPFAM" id="SSF50630">
    <property type="entry name" value="Acid proteases"/>
    <property type="match status" value="1"/>
</dbReference>
<dbReference type="Pfam" id="PF13650">
    <property type="entry name" value="Asp_protease_2"/>
    <property type="match status" value="1"/>
</dbReference>
<evidence type="ECO:0000313" key="3">
    <source>
        <dbReference type="Proteomes" id="UP001597549"/>
    </source>
</evidence>
<evidence type="ECO:0000313" key="2">
    <source>
        <dbReference type="EMBL" id="MFD2908344.1"/>
    </source>
</evidence>
<gene>
    <name evidence="2" type="ORF">ACFSX9_06310</name>
</gene>
<organism evidence="2 3">
    <name type="scientific">Flavobacterium ardleyense</name>
    <dbReference type="NCBI Taxonomy" id="2038737"/>
    <lineage>
        <taxon>Bacteria</taxon>
        <taxon>Pseudomonadati</taxon>
        <taxon>Bacteroidota</taxon>
        <taxon>Flavobacteriia</taxon>
        <taxon>Flavobacteriales</taxon>
        <taxon>Flavobacteriaceae</taxon>
        <taxon>Flavobacterium</taxon>
    </lineage>
</organism>
<dbReference type="RefSeq" id="WP_379805781.1">
    <property type="nucleotide sequence ID" value="NZ_JBHUOL010000012.1"/>
</dbReference>
<proteinExistence type="predicted"/>